<name>A0A2A9NJ12_9AGAR</name>
<feature type="coiled-coil region" evidence="1">
    <location>
        <begin position="113"/>
        <end position="168"/>
    </location>
</feature>
<keyword evidence="1" id="KW-0175">Coiled coil</keyword>
<feature type="compositionally biased region" description="Polar residues" evidence="2">
    <location>
        <begin position="582"/>
        <end position="592"/>
    </location>
</feature>
<sequence>MPEPLIPSSSVQLSLKMVPPPIAVAACIVSPPILIEPTESVIIYPGPIPCVSGQQPGSSTLGAKITGLKERISAVEAENFKLKKEVAGLKTLLYQPETGVSGASDNGEQQGEEYKLKNELEHLKNDYRSLKLKAESTAEELLSCKSNYDAEKASNIELKEQIEAARQEMYKQLVVTDLKVTQFNRFISAMIDIKLDEPVLKRAYRALQSGRSSDAALVASIKEASKKEGSPWATIIPAVVGDRPPELYLLAVKRCADLDKRLSESNEKLEKMITRMDAYNRNTGTPSPSSLLDTCDMLPCCDISATTGSPQLQSEPKHVIDTPRQILFGSISKSMVSTLTDFGPRLVCPGNASASSIVDTVCTVRSYIPRRTHLQNEDLTDLNEQCIADQVTNNNDSLTPTIGTICVTRTFVSGHASSQAEDVKSRLMSQGDQWDVSPQTFSPSRLKDQISSGVTLHNGSLNGPPSVVHGVDSRQSFHSILDKHPRPLTSPVHMCCHLQRDKPLAMTVVETTAHGLQVSPRRGTRKRANGFVDKSQISNKTRIMNTTPTPENRRLYSKSPSLAASPVVYQLSQGPKHARRVSSGTDQKSPSSHAILKERKYYPPILEREGLCSKGDATSLVKQATPPPTGGIRRATISSTLKAVHFQNPISGSRGQDRSSPESLASVIHTLMVHRPLAEITSHPASSRTKTTPHTVLDHSRKAVKTLVRLIS</sequence>
<evidence type="ECO:0000256" key="2">
    <source>
        <dbReference type="SAM" id="MobiDB-lite"/>
    </source>
</evidence>
<dbReference type="EMBL" id="KZ302001">
    <property type="protein sequence ID" value="PFH50579.1"/>
    <property type="molecule type" value="Genomic_DNA"/>
</dbReference>
<reference evidence="3 4" key="1">
    <citation type="submission" date="2014-02" db="EMBL/GenBank/DDBJ databases">
        <title>Transposable element dynamics among asymbiotic and ectomycorrhizal Amanita fungi.</title>
        <authorList>
            <consortium name="DOE Joint Genome Institute"/>
            <person name="Hess J."/>
            <person name="Skrede I."/>
            <person name="Wolfe B."/>
            <person name="LaButti K."/>
            <person name="Ohm R.A."/>
            <person name="Grigoriev I.V."/>
            <person name="Pringle A."/>
        </authorList>
    </citation>
    <scope>NUCLEOTIDE SEQUENCE [LARGE SCALE GENOMIC DNA]</scope>
    <source>
        <strain evidence="3 4">SKay4041</strain>
    </source>
</reference>
<keyword evidence="4" id="KW-1185">Reference proteome</keyword>
<dbReference type="STRING" id="703135.A0A2A9NJ12"/>
<dbReference type="Proteomes" id="UP000242287">
    <property type="component" value="Unassembled WGS sequence"/>
</dbReference>
<feature type="coiled-coil region" evidence="1">
    <location>
        <begin position="255"/>
        <end position="282"/>
    </location>
</feature>
<gene>
    <name evidence="3" type="ORF">AMATHDRAFT_3861</name>
</gene>
<protein>
    <submittedName>
        <fullName evidence="3">Uncharacterized protein</fullName>
    </submittedName>
</protein>
<proteinExistence type="predicted"/>
<accession>A0A2A9NJ12</accession>
<evidence type="ECO:0000256" key="1">
    <source>
        <dbReference type="SAM" id="Coils"/>
    </source>
</evidence>
<feature type="region of interest" description="Disordered" evidence="2">
    <location>
        <begin position="573"/>
        <end position="600"/>
    </location>
</feature>
<evidence type="ECO:0000313" key="4">
    <source>
        <dbReference type="Proteomes" id="UP000242287"/>
    </source>
</evidence>
<evidence type="ECO:0000313" key="3">
    <source>
        <dbReference type="EMBL" id="PFH50579.1"/>
    </source>
</evidence>
<dbReference type="AlphaFoldDB" id="A0A2A9NJ12"/>
<organism evidence="3 4">
    <name type="scientific">Amanita thiersii Skay4041</name>
    <dbReference type="NCBI Taxonomy" id="703135"/>
    <lineage>
        <taxon>Eukaryota</taxon>
        <taxon>Fungi</taxon>
        <taxon>Dikarya</taxon>
        <taxon>Basidiomycota</taxon>
        <taxon>Agaricomycotina</taxon>
        <taxon>Agaricomycetes</taxon>
        <taxon>Agaricomycetidae</taxon>
        <taxon>Agaricales</taxon>
        <taxon>Pluteineae</taxon>
        <taxon>Amanitaceae</taxon>
        <taxon>Amanita</taxon>
    </lineage>
</organism>
<dbReference type="OrthoDB" id="2798624at2759"/>